<proteinExistence type="predicted"/>
<dbReference type="Gene3D" id="3.30.70.270">
    <property type="match status" value="1"/>
</dbReference>
<feature type="transmembrane region" description="Helical" evidence="2">
    <location>
        <begin position="172"/>
        <end position="201"/>
    </location>
</feature>
<dbReference type="InterPro" id="IPR050469">
    <property type="entry name" value="Diguanylate_Cyclase"/>
</dbReference>
<feature type="transmembrane region" description="Helical" evidence="2">
    <location>
        <begin position="60"/>
        <end position="82"/>
    </location>
</feature>
<protein>
    <submittedName>
        <fullName evidence="4">Diguanylate cyclase (GGDEF) domain-containing protein</fullName>
    </submittedName>
</protein>
<dbReference type="PANTHER" id="PTHR45138">
    <property type="entry name" value="REGULATORY COMPONENTS OF SENSORY TRANSDUCTION SYSTEM"/>
    <property type="match status" value="1"/>
</dbReference>
<dbReference type="InterPro" id="IPR043128">
    <property type="entry name" value="Rev_trsase/Diguanyl_cyclase"/>
</dbReference>
<evidence type="ECO:0000259" key="3">
    <source>
        <dbReference type="PROSITE" id="PS50887"/>
    </source>
</evidence>
<dbReference type="CDD" id="cd01949">
    <property type="entry name" value="GGDEF"/>
    <property type="match status" value="1"/>
</dbReference>
<dbReference type="SUPFAM" id="SSF55073">
    <property type="entry name" value="Nucleotide cyclase"/>
    <property type="match status" value="1"/>
</dbReference>
<organism evidence="4 5">
    <name type="scientific">Marinactinospora thermotolerans DSM 45154</name>
    <dbReference type="NCBI Taxonomy" id="1122192"/>
    <lineage>
        <taxon>Bacteria</taxon>
        <taxon>Bacillati</taxon>
        <taxon>Actinomycetota</taxon>
        <taxon>Actinomycetes</taxon>
        <taxon>Streptosporangiales</taxon>
        <taxon>Nocardiopsidaceae</taxon>
        <taxon>Marinactinospora</taxon>
    </lineage>
</organism>
<feature type="transmembrane region" description="Helical" evidence="2">
    <location>
        <begin position="94"/>
        <end position="118"/>
    </location>
</feature>
<name>A0A1T4T9L3_9ACTN</name>
<dbReference type="EMBL" id="FUWS01000016">
    <property type="protein sequence ID" value="SKA36838.1"/>
    <property type="molecule type" value="Genomic_DNA"/>
</dbReference>
<keyword evidence="2" id="KW-0472">Membrane</keyword>
<dbReference type="OrthoDB" id="23692at2"/>
<reference evidence="4 5" key="1">
    <citation type="submission" date="2017-02" db="EMBL/GenBank/DDBJ databases">
        <authorList>
            <person name="Peterson S.W."/>
        </authorList>
    </citation>
    <scope>NUCLEOTIDE SEQUENCE [LARGE SCALE GENOMIC DNA]</scope>
    <source>
        <strain evidence="4 5">DSM 45154</strain>
    </source>
</reference>
<dbReference type="GO" id="GO:0052621">
    <property type="term" value="F:diguanylate cyclase activity"/>
    <property type="evidence" value="ECO:0007669"/>
    <property type="project" value="TreeGrafter"/>
</dbReference>
<evidence type="ECO:0000313" key="4">
    <source>
        <dbReference type="EMBL" id="SKA36838.1"/>
    </source>
</evidence>
<dbReference type="STRING" id="1122192.SAMN02745673_04643"/>
<feature type="transmembrane region" description="Helical" evidence="2">
    <location>
        <begin position="222"/>
        <end position="246"/>
    </location>
</feature>
<keyword evidence="5" id="KW-1185">Reference proteome</keyword>
<dbReference type="Pfam" id="PF00990">
    <property type="entry name" value="GGDEF"/>
    <property type="match status" value="1"/>
</dbReference>
<dbReference type="Proteomes" id="UP000190637">
    <property type="component" value="Unassembled WGS sequence"/>
</dbReference>
<feature type="transmembrane region" description="Helical" evidence="2">
    <location>
        <begin position="130"/>
        <end position="152"/>
    </location>
</feature>
<dbReference type="InterPro" id="IPR000160">
    <property type="entry name" value="GGDEF_dom"/>
</dbReference>
<dbReference type="AlphaFoldDB" id="A0A1T4T9L3"/>
<feature type="transmembrane region" description="Helical" evidence="2">
    <location>
        <begin position="30"/>
        <end position="51"/>
    </location>
</feature>
<keyword evidence="2" id="KW-0812">Transmembrane</keyword>
<dbReference type="NCBIfam" id="TIGR00254">
    <property type="entry name" value="GGDEF"/>
    <property type="match status" value="1"/>
</dbReference>
<keyword evidence="2" id="KW-1133">Transmembrane helix</keyword>
<accession>A0A1T4T9L3</accession>
<dbReference type="PANTHER" id="PTHR45138:SF9">
    <property type="entry name" value="DIGUANYLATE CYCLASE DGCM-RELATED"/>
    <property type="match status" value="1"/>
</dbReference>
<feature type="domain" description="GGDEF" evidence="3">
    <location>
        <begin position="295"/>
        <end position="428"/>
    </location>
</feature>
<feature type="region of interest" description="Disordered" evidence="1">
    <location>
        <begin position="424"/>
        <end position="444"/>
    </location>
</feature>
<dbReference type="PROSITE" id="PS50887">
    <property type="entry name" value="GGDEF"/>
    <property type="match status" value="1"/>
</dbReference>
<dbReference type="InterPro" id="IPR029787">
    <property type="entry name" value="Nucleotide_cyclase"/>
</dbReference>
<evidence type="ECO:0000313" key="5">
    <source>
        <dbReference type="Proteomes" id="UP000190637"/>
    </source>
</evidence>
<evidence type="ECO:0000256" key="1">
    <source>
        <dbReference type="SAM" id="MobiDB-lite"/>
    </source>
</evidence>
<dbReference type="FunFam" id="3.30.70.270:FF:000001">
    <property type="entry name" value="Diguanylate cyclase domain protein"/>
    <property type="match status" value="1"/>
</dbReference>
<sequence>MTVAQRAVTERERPWAPRMREWPLFSQPRALVWFIGLVITVDLLCGAGAVVSSDLVTAEVVAFVALVLCAAVCVEAMRRLGIPAGITRDLLGAWWIPVFLLLPPVYSLLAPVPIYLMLQYRIRRAIVFRRVFSAASVALAGFTASAVFDFVAPQDVLFSTVLGGAAVGDTLISARGFVAAAACCVLFTVLNTIVVAIAVHLSTSEGTRRRRMWDRETVLLDGAELCVGLIVAILCGLSPLLLLVALPPVLLLQRSLMFQQLQTAARTDPKTGLLNATTWEHEAEAELARALETGRPVAVLIVDIDHFKRVNDTYGHLFGDQVLLGVANTITHQLRQYDIVGRFGGEEFVALLPGADMAEACRVAERLRSRVGRMALPVDETTVSVTISVGVALLRVHGRDLIELMAAADLALYRAKDSGRNRVRLPATPASALRDSEPPAATAD</sequence>
<gene>
    <name evidence="4" type="ORF">SAMN02745673_04643</name>
</gene>
<dbReference type="SMART" id="SM00267">
    <property type="entry name" value="GGDEF"/>
    <property type="match status" value="1"/>
</dbReference>
<evidence type="ECO:0000256" key="2">
    <source>
        <dbReference type="SAM" id="Phobius"/>
    </source>
</evidence>